<evidence type="ECO:0000256" key="1">
    <source>
        <dbReference type="SAM" id="MobiDB-lite"/>
    </source>
</evidence>
<accession>A0A396SBS8</accession>
<reference evidence="2 3" key="1">
    <citation type="submission" date="2018-08" db="EMBL/GenBank/DDBJ databases">
        <title>Lysinibacillus sp. YLB-03 draft genome sequence.</title>
        <authorList>
            <person name="Yu L."/>
        </authorList>
    </citation>
    <scope>NUCLEOTIDE SEQUENCE [LARGE SCALE GENOMIC DNA]</scope>
    <source>
        <strain evidence="2 3">YLB-03</strain>
    </source>
</reference>
<name>A0A396SBS8_9BACL</name>
<gene>
    <name evidence="2" type="ORF">D1B33_06665</name>
</gene>
<feature type="compositionally biased region" description="Basic and acidic residues" evidence="1">
    <location>
        <begin position="111"/>
        <end position="158"/>
    </location>
</feature>
<organism evidence="2 3">
    <name type="scientific">Ureibacillus yapensis</name>
    <dbReference type="NCBI Taxonomy" id="2304605"/>
    <lineage>
        <taxon>Bacteria</taxon>
        <taxon>Bacillati</taxon>
        <taxon>Bacillota</taxon>
        <taxon>Bacilli</taxon>
        <taxon>Bacillales</taxon>
        <taxon>Caryophanaceae</taxon>
        <taxon>Ureibacillus</taxon>
    </lineage>
</organism>
<comment type="caution">
    <text evidence="2">The sequence shown here is derived from an EMBL/GenBank/DDBJ whole genome shotgun (WGS) entry which is preliminary data.</text>
</comment>
<feature type="region of interest" description="Disordered" evidence="1">
    <location>
        <begin position="109"/>
        <end position="194"/>
    </location>
</feature>
<proteinExistence type="predicted"/>
<evidence type="ECO:0008006" key="4">
    <source>
        <dbReference type="Google" id="ProtNLM"/>
    </source>
</evidence>
<dbReference type="OrthoDB" id="2860117at2"/>
<sequence length="194" mass="22593">MRPQSFRQPMPNGRPFNHMQGPRNNFGPRPARFMQPGMMQPPGYGPGPMQGPGFAQKGVAPKLESFMDTANRFLATAQSFTPIVQQATPMFRNLPVLWKLYKGFQGLPKNSESKDYDSREKRPKQSEREFEKGARPKNFERREREGLDRARNRNREVYAEDLTESTIDQEFVKPRKTPRPSMPKIFQPDYHFDE</sequence>
<dbReference type="RefSeq" id="WP_118875586.1">
    <property type="nucleotide sequence ID" value="NZ_QWEI01000002.1"/>
</dbReference>
<dbReference type="EMBL" id="QWEI01000002">
    <property type="protein sequence ID" value="RHW38553.1"/>
    <property type="molecule type" value="Genomic_DNA"/>
</dbReference>
<dbReference type="AlphaFoldDB" id="A0A396SBS8"/>
<dbReference type="InterPro" id="IPR025571">
    <property type="entry name" value="YqfQ"/>
</dbReference>
<keyword evidence="3" id="KW-1185">Reference proteome</keyword>
<dbReference type="Pfam" id="PF14181">
    <property type="entry name" value="YqfQ"/>
    <property type="match status" value="1"/>
</dbReference>
<protein>
    <recommendedName>
        <fullName evidence="4">YqfQ-like protein</fullName>
    </recommendedName>
</protein>
<dbReference type="Proteomes" id="UP000265692">
    <property type="component" value="Unassembled WGS sequence"/>
</dbReference>
<evidence type="ECO:0000313" key="2">
    <source>
        <dbReference type="EMBL" id="RHW38553.1"/>
    </source>
</evidence>
<feature type="region of interest" description="Disordered" evidence="1">
    <location>
        <begin position="1"/>
        <end position="37"/>
    </location>
</feature>
<evidence type="ECO:0000313" key="3">
    <source>
        <dbReference type="Proteomes" id="UP000265692"/>
    </source>
</evidence>